<gene>
    <name evidence="2" type="ORF">BO88DRAFT_239486</name>
</gene>
<sequence>MNMTCSLFTPFFVISSTQLLLVGTAVYWRLNLMIFTCMLACILHTIFKLCFFFPLSTYCCDVSVGFRALYVCASPMAASIWVTIAFLFLSVCIIVCDRVERIHLTEGLFTLYTGLGSSWVGLYISGFHGSWVWASAVTT</sequence>
<keyword evidence="1" id="KW-0812">Transmembrane</keyword>
<keyword evidence="1" id="KW-1133">Transmembrane helix</keyword>
<feature type="transmembrane region" description="Helical" evidence="1">
    <location>
        <begin position="108"/>
        <end position="134"/>
    </location>
</feature>
<dbReference type="OrthoDB" id="10579932at2759"/>
<keyword evidence="1" id="KW-0472">Membrane</keyword>
<dbReference type="GeneID" id="37206714"/>
<evidence type="ECO:0000256" key="1">
    <source>
        <dbReference type="SAM" id="Phobius"/>
    </source>
</evidence>
<protein>
    <submittedName>
        <fullName evidence="2">Uncharacterized protein</fullName>
    </submittedName>
</protein>
<dbReference type="EMBL" id="KZ821618">
    <property type="protein sequence ID" value="PYH71728.1"/>
    <property type="molecule type" value="Genomic_DNA"/>
</dbReference>
<evidence type="ECO:0000313" key="2">
    <source>
        <dbReference type="EMBL" id="PYH71728.1"/>
    </source>
</evidence>
<dbReference type="Proteomes" id="UP000248405">
    <property type="component" value="Unassembled WGS sequence"/>
</dbReference>
<dbReference type="RefSeq" id="XP_025565522.1">
    <property type="nucleotide sequence ID" value="XM_025702122.1"/>
</dbReference>
<evidence type="ECO:0000313" key="3">
    <source>
        <dbReference type="Proteomes" id="UP000248405"/>
    </source>
</evidence>
<reference evidence="2" key="1">
    <citation type="submission" date="2016-12" db="EMBL/GenBank/DDBJ databases">
        <title>The genomes of Aspergillus section Nigri reveals drivers in fungal speciation.</title>
        <authorList>
            <consortium name="DOE Joint Genome Institute"/>
            <person name="Vesth T.C."/>
            <person name="Nybo J."/>
            <person name="Theobald S."/>
            <person name="Brandl J."/>
            <person name="Frisvad J.C."/>
            <person name="Nielsen K.F."/>
            <person name="Lyhne E.K."/>
            <person name="Kogle M.E."/>
            <person name="Kuo A."/>
            <person name="Riley R."/>
            <person name="Clum A."/>
            <person name="Nolan M."/>
            <person name="Lipzen A."/>
            <person name="Salamov A."/>
            <person name="Henrissat B."/>
            <person name="Wiebenga A."/>
            <person name="De Vries R.P."/>
            <person name="Grigoriev I.V."/>
            <person name="Mortensen U.H."/>
            <person name="Andersen M.R."/>
            <person name="Baker S.E."/>
        </authorList>
    </citation>
    <scope>NUCLEOTIDE SEQUENCE [LARGE SCALE GENOMIC DNA]</scope>
    <source>
        <strain evidence="2">CBS 113365</strain>
    </source>
</reference>
<dbReference type="AlphaFoldDB" id="A0A319C8Q8"/>
<name>A0A319C8Q8_ASPVC</name>
<keyword evidence="3" id="KW-1185">Reference proteome</keyword>
<organism evidence="2 3">
    <name type="scientific">Aspergillus vadensis (strain CBS 113365 / IMI 142717 / IBT 24658)</name>
    <dbReference type="NCBI Taxonomy" id="1448311"/>
    <lineage>
        <taxon>Eukaryota</taxon>
        <taxon>Fungi</taxon>
        <taxon>Dikarya</taxon>
        <taxon>Ascomycota</taxon>
        <taxon>Pezizomycotina</taxon>
        <taxon>Eurotiomycetes</taxon>
        <taxon>Eurotiomycetidae</taxon>
        <taxon>Eurotiales</taxon>
        <taxon>Aspergillaceae</taxon>
        <taxon>Aspergillus</taxon>
        <taxon>Aspergillus subgen. Circumdati</taxon>
    </lineage>
</organism>
<accession>A0A319C8Q8</accession>
<feature type="transmembrane region" description="Helical" evidence="1">
    <location>
        <begin position="35"/>
        <end position="56"/>
    </location>
</feature>
<feature type="transmembrane region" description="Helical" evidence="1">
    <location>
        <begin position="6"/>
        <end position="28"/>
    </location>
</feature>
<feature type="transmembrane region" description="Helical" evidence="1">
    <location>
        <begin position="68"/>
        <end position="96"/>
    </location>
</feature>
<proteinExistence type="predicted"/>